<proteinExistence type="inferred from homology"/>
<dbReference type="InterPro" id="IPR039398">
    <property type="entry name" value="Deltex_fam"/>
</dbReference>
<keyword evidence="10" id="KW-1185">Reference proteome</keyword>
<evidence type="ECO:0000256" key="2">
    <source>
        <dbReference type="ARBA" id="ARBA00004906"/>
    </source>
</evidence>
<dbReference type="InterPro" id="IPR039396">
    <property type="entry name" value="Deltex_C"/>
</dbReference>
<accession>L0AV53</accession>
<dbReference type="GO" id="GO:0008270">
    <property type="term" value="F:zinc ion binding"/>
    <property type="evidence" value="ECO:0007669"/>
    <property type="project" value="UniProtKB-KW"/>
</dbReference>
<dbReference type="GeneID" id="15803601"/>
<dbReference type="GO" id="GO:0007219">
    <property type="term" value="P:Notch signaling pathway"/>
    <property type="evidence" value="ECO:0007669"/>
    <property type="project" value="InterPro"/>
</dbReference>
<dbReference type="Proteomes" id="UP000031512">
    <property type="component" value="Chromosome 1"/>
</dbReference>
<dbReference type="InterPro" id="IPR013083">
    <property type="entry name" value="Znf_RING/FYVE/PHD"/>
</dbReference>
<sequence>MLNDAKEIMYAICDGNGEGETKFTRSTSNVSTDADLSDVYEQTISYRMVESMMSNGVYNASGLSLKHVSPFPNRSRWWSSGSIRYGGRLPKLTEEIIERAFVPVYRSEADNVCPICLDSLLSNLISLSGCSHVYHRPCFIEYVTKTKIRRIICPLCSSVSFIGKGPSPPGKMSWAVKKDMVVLNDGVFVTLIEIKYKMRSGVQLRWHPSPGRPYMGTVKRAFLPVTADYILILKMLIAAFMDGQTFKVEQANGKSHGKIIWNGIEHKTSVTGGMANGGYPDNDYKKRVTANIISKGVTFTTLY</sequence>
<evidence type="ECO:0000259" key="8">
    <source>
        <dbReference type="PROSITE" id="PS50089"/>
    </source>
</evidence>
<evidence type="ECO:0000313" key="10">
    <source>
        <dbReference type="Proteomes" id="UP000031512"/>
    </source>
</evidence>
<keyword evidence="5" id="KW-0808">Transferase</keyword>
<dbReference type="SMART" id="SM00184">
    <property type="entry name" value="RING"/>
    <property type="match status" value="1"/>
</dbReference>
<dbReference type="Pfam" id="PF18102">
    <property type="entry name" value="DTC"/>
    <property type="match status" value="1"/>
</dbReference>
<dbReference type="GO" id="GO:0016567">
    <property type="term" value="P:protein ubiquitination"/>
    <property type="evidence" value="ECO:0007669"/>
    <property type="project" value="UniProtKB-UniPathway"/>
</dbReference>
<evidence type="ECO:0000256" key="7">
    <source>
        <dbReference type="PROSITE-ProRule" id="PRU00175"/>
    </source>
</evidence>
<dbReference type="InterPro" id="IPR039399">
    <property type="entry name" value="Deltex_C_sf"/>
</dbReference>
<reference evidence="9 10" key="1">
    <citation type="journal article" date="2012" name="BMC Genomics">
        <title>Comparative genomic analysis and phylogenetic position of Theileria equi.</title>
        <authorList>
            <person name="Kappmeyer L.S."/>
            <person name="Thiagarajan M."/>
            <person name="Herndon D.R."/>
            <person name="Ramsay J.D."/>
            <person name="Caler E."/>
            <person name="Djikeng A."/>
            <person name="Gillespie J.J."/>
            <person name="Lau A.O."/>
            <person name="Roalson E.H."/>
            <person name="Silva J.C."/>
            <person name="Silva M.G."/>
            <person name="Suarez C.E."/>
            <person name="Ueti M.W."/>
            <person name="Nene V.M."/>
            <person name="Mealey R.H."/>
            <person name="Knowles D.P."/>
            <person name="Brayton K.A."/>
        </authorList>
    </citation>
    <scope>NUCLEOTIDE SEQUENCE [LARGE SCALE GENOMIC DNA]</scope>
    <source>
        <strain evidence="9 10">WA</strain>
    </source>
</reference>
<dbReference type="OrthoDB" id="527344at2759"/>
<keyword evidence="7" id="KW-0862">Zinc</keyword>
<evidence type="ECO:0000256" key="6">
    <source>
        <dbReference type="ARBA" id="ARBA00022723"/>
    </source>
</evidence>
<dbReference type="RefSeq" id="XP_004829081.1">
    <property type="nucleotide sequence ID" value="XM_004829024.1"/>
</dbReference>
<name>L0AV53_THEEQ</name>
<keyword evidence="7" id="KW-0863">Zinc-finger</keyword>
<dbReference type="VEuPathDB" id="PiroplasmaDB:BEWA_022630"/>
<keyword evidence="6" id="KW-0479">Metal-binding</keyword>
<evidence type="ECO:0000256" key="4">
    <source>
        <dbReference type="ARBA" id="ARBA00012483"/>
    </source>
</evidence>
<dbReference type="AlphaFoldDB" id="L0AV53"/>
<dbReference type="Pfam" id="PF13639">
    <property type="entry name" value="zf-RING_2"/>
    <property type="match status" value="1"/>
</dbReference>
<feature type="domain" description="RING-type" evidence="8">
    <location>
        <begin position="113"/>
        <end position="157"/>
    </location>
</feature>
<dbReference type="PROSITE" id="PS50089">
    <property type="entry name" value="ZF_RING_2"/>
    <property type="match status" value="1"/>
</dbReference>
<dbReference type="PANTHER" id="PTHR12622">
    <property type="entry name" value="DELTEX-RELATED"/>
    <property type="match status" value="1"/>
</dbReference>
<dbReference type="GO" id="GO:0061630">
    <property type="term" value="F:ubiquitin protein ligase activity"/>
    <property type="evidence" value="ECO:0007669"/>
    <property type="project" value="UniProtKB-EC"/>
</dbReference>
<dbReference type="eggNOG" id="ENOG502RGAW">
    <property type="taxonomic scope" value="Eukaryota"/>
</dbReference>
<evidence type="ECO:0000256" key="5">
    <source>
        <dbReference type="ARBA" id="ARBA00022679"/>
    </source>
</evidence>
<dbReference type="Gene3D" id="3.30.390.130">
    <property type="match status" value="1"/>
</dbReference>
<dbReference type="SUPFAM" id="SSF57850">
    <property type="entry name" value="RING/U-box"/>
    <property type="match status" value="1"/>
</dbReference>
<evidence type="ECO:0000256" key="1">
    <source>
        <dbReference type="ARBA" id="ARBA00000900"/>
    </source>
</evidence>
<comment type="pathway">
    <text evidence="2">Protein modification; protein ubiquitination.</text>
</comment>
<gene>
    <name evidence="9" type="ORF">BEWA_022630</name>
</gene>
<evidence type="ECO:0000256" key="3">
    <source>
        <dbReference type="ARBA" id="ARBA00009413"/>
    </source>
</evidence>
<comment type="similarity">
    <text evidence="3">Belongs to the Deltex family.</text>
</comment>
<dbReference type="EMBL" id="CP001669">
    <property type="protein sequence ID" value="AFZ79415.1"/>
    <property type="molecule type" value="Genomic_DNA"/>
</dbReference>
<dbReference type="KEGG" id="beq:BEWA_022630"/>
<comment type="catalytic activity">
    <reaction evidence="1">
        <text>S-ubiquitinyl-[E2 ubiquitin-conjugating enzyme]-L-cysteine + [acceptor protein]-L-lysine = [E2 ubiquitin-conjugating enzyme]-L-cysteine + N(6)-ubiquitinyl-[acceptor protein]-L-lysine.</text>
        <dbReference type="EC" id="2.3.2.27"/>
    </reaction>
</comment>
<dbReference type="InterPro" id="IPR001841">
    <property type="entry name" value="Znf_RING"/>
</dbReference>
<dbReference type="UniPathway" id="UPA00143"/>
<evidence type="ECO:0000313" key="9">
    <source>
        <dbReference type="EMBL" id="AFZ79415.1"/>
    </source>
</evidence>
<dbReference type="Gene3D" id="3.30.40.10">
    <property type="entry name" value="Zinc/RING finger domain, C3HC4 (zinc finger)"/>
    <property type="match status" value="1"/>
</dbReference>
<dbReference type="STRING" id="1537102.L0AV53"/>
<organism evidence="9 10">
    <name type="scientific">Theileria equi strain WA</name>
    <dbReference type="NCBI Taxonomy" id="1537102"/>
    <lineage>
        <taxon>Eukaryota</taxon>
        <taxon>Sar</taxon>
        <taxon>Alveolata</taxon>
        <taxon>Apicomplexa</taxon>
        <taxon>Aconoidasida</taxon>
        <taxon>Piroplasmida</taxon>
        <taxon>Theileriidae</taxon>
        <taxon>Theileria</taxon>
    </lineage>
</organism>
<protein>
    <recommendedName>
        <fullName evidence="4">RING-type E3 ubiquitin transferase</fullName>
        <ecNumber evidence="4">2.3.2.27</ecNumber>
    </recommendedName>
</protein>
<dbReference type="EC" id="2.3.2.27" evidence="4"/>